<dbReference type="GO" id="GO:0000976">
    <property type="term" value="F:transcription cis-regulatory region binding"/>
    <property type="evidence" value="ECO:0007669"/>
    <property type="project" value="TreeGrafter"/>
</dbReference>
<dbReference type="PANTHER" id="PTHR37534">
    <property type="entry name" value="TRANSCRIPTIONAL ACTIVATOR PROTEIN UGA3"/>
    <property type="match status" value="1"/>
</dbReference>
<dbReference type="GO" id="GO:0003700">
    <property type="term" value="F:DNA-binding transcription factor activity"/>
    <property type="evidence" value="ECO:0007669"/>
    <property type="project" value="TreeGrafter"/>
</dbReference>
<sequence length="353" mass="39814">MCSTTHSDNGLWRELPPVALSSHDASTDALFYSMLAISGHHRWGPSVANPFRTKAVEALTRSLTHTNSCAQNSTPSQLAAVMMMCMHSVFDVNEGHFYIHLEGARRVLHNLSSDYKQNKITKFLSVWLMYYDILDNFAHPLRKTQSPLDHNLSFDNSSTIIGLLGCSPGVFSVIHRINVLRADILLQHNDIHAVAEASQQRSRLEAMLLFSEQRLSPDETNCLVHPSSVEALAKAELYRLAALLYLQRVVPVDGDEERRTVYLQQALSILIGLSVASSPWPCFIIACEVKLEEQRLQILEVLNKMDTVRKVGNMPVTRTIVETVWKQQDLRVGTERASWWSCPSFDLSVPWFA</sequence>
<evidence type="ECO:0000313" key="4">
    <source>
        <dbReference type="Proteomes" id="UP000245910"/>
    </source>
</evidence>
<protein>
    <recommendedName>
        <fullName evidence="5">Transcription factor domain-containing protein</fullName>
    </recommendedName>
</protein>
<dbReference type="EMBL" id="LN649230">
    <property type="protein sequence ID" value="CEI60061.1"/>
    <property type="molecule type" value="Genomic_DNA"/>
</dbReference>
<dbReference type="Proteomes" id="UP000245910">
    <property type="component" value="Chromosome II"/>
</dbReference>
<evidence type="ECO:0000256" key="2">
    <source>
        <dbReference type="ARBA" id="ARBA00023242"/>
    </source>
</evidence>
<name>A0A2L2T512_9HYPO</name>
<dbReference type="GO" id="GO:0005634">
    <property type="term" value="C:nucleus"/>
    <property type="evidence" value="ECO:0007669"/>
    <property type="project" value="UniProtKB-SubCell"/>
</dbReference>
<dbReference type="GO" id="GO:0045944">
    <property type="term" value="P:positive regulation of transcription by RNA polymerase II"/>
    <property type="evidence" value="ECO:0007669"/>
    <property type="project" value="TreeGrafter"/>
</dbReference>
<reference evidence="4" key="1">
    <citation type="submission" date="2014-10" db="EMBL/GenBank/DDBJ databases">
        <authorList>
            <person name="King R."/>
        </authorList>
    </citation>
    <scope>NUCLEOTIDE SEQUENCE [LARGE SCALE GENOMIC DNA]</scope>
    <source>
        <strain evidence="4">A3/5</strain>
    </source>
</reference>
<dbReference type="AlphaFoldDB" id="A0A2L2T512"/>
<dbReference type="InterPro" id="IPR021858">
    <property type="entry name" value="Fun_TF"/>
</dbReference>
<organism evidence="3 4">
    <name type="scientific">Fusarium venenatum</name>
    <dbReference type="NCBI Taxonomy" id="56646"/>
    <lineage>
        <taxon>Eukaryota</taxon>
        <taxon>Fungi</taxon>
        <taxon>Dikarya</taxon>
        <taxon>Ascomycota</taxon>
        <taxon>Pezizomycotina</taxon>
        <taxon>Sordariomycetes</taxon>
        <taxon>Hypocreomycetidae</taxon>
        <taxon>Hypocreales</taxon>
        <taxon>Nectriaceae</taxon>
        <taxon>Fusarium</taxon>
    </lineage>
</organism>
<evidence type="ECO:0000313" key="3">
    <source>
        <dbReference type="EMBL" id="CEI60061.1"/>
    </source>
</evidence>
<comment type="subcellular location">
    <subcellularLocation>
        <location evidence="1">Nucleus</location>
    </subcellularLocation>
</comment>
<evidence type="ECO:0000256" key="1">
    <source>
        <dbReference type="ARBA" id="ARBA00004123"/>
    </source>
</evidence>
<accession>A0A2L2T512</accession>
<dbReference type="STRING" id="56646.A0A2L2T512"/>
<dbReference type="PANTHER" id="PTHR37534:SF49">
    <property type="entry name" value="LYSINE BIOSYNTHESIS REGULATORY PROTEIN LYS14"/>
    <property type="match status" value="1"/>
</dbReference>
<keyword evidence="4" id="KW-1185">Reference proteome</keyword>
<evidence type="ECO:0008006" key="5">
    <source>
        <dbReference type="Google" id="ProtNLM"/>
    </source>
</evidence>
<proteinExistence type="predicted"/>
<keyword evidence="2" id="KW-0539">Nucleus</keyword>
<dbReference type="Pfam" id="PF11951">
    <property type="entry name" value="Fungal_trans_2"/>
    <property type="match status" value="1"/>
</dbReference>